<dbReference type="RefSeq" id="WP_115331031.1">
    <property type="nucleotide sequence ID" value="NZ_CAAAHP010000001.1"/>
</dbReference>
<dbReference type="Pfam" id="PF02585">
    <property type="entry name" value="PIG-L"/>
    <property type="match status" value="1"/>
</dbReference>
<gene>
    <name evidence="1" type="ORF">NCTC13316_01486</name>
</gene>
<organism evidence="1 2">
    <name type="scientific">Legionella busanensis</name>
    <dbReference type="NCBI Taxonomy" id="190655"/>
    <lineage>
        <taxon>Bacteria</taxon>
        <taxon>Pseudomonadati</taxon>
        <taxon>Pseudomonadota</taxon>
        <taxon>Gammaproteobacteria</taxon>
        <taxon>Legionellales</taxon>
        <taxon>Legionellaceae</taxon>
        <taxon>Legionella</taxon>
    </lineage>
</organism>
<reference evidence="1 2" key="1">
    <citation type="submission" date="2018-06" db="EMBL/GenBank/DDBJ databases">
        <authorList>
            <consortium name="Pathogen Informatics"/>
            <person name="Doyle S."/>
        </authorList>
    </citation>
    <scope>NUCLEOTIDE SEQUENCE [LARGE SCALE GENOMIC DNA]</scope>
    <source>
        <strain evidence="1 2">NCTC13316</strain>
    </source>
</reference>
<dbReference type="PANTHER" id="PTHR12993:SF11">
    <property type="entry name" value="N-ACETYLGLUCOSAMINYL-PHOSPHATIDYLINOSITOL DE-N-ACETYLASE"/>
    <property type="match status" value="1"/>
</dbReference>
<keyword evidence="2" id="KW-1185">Reference proteome</keyword>
<dbReference type="OrthoDB" id="9790023at2"/>
<dbReference type="Gene3D" id="3.40.50.10320">
    <property type="entry name" value="LmbE-like"/>
    <property type="match status" value="1"/>
</dbReference>
<protein>
    <submittedName>
        <fullName evidence="1">Uncharacterized proteins, LmbE homologs</fullName>
    </submittedName>
</protein>
<dbReference type="GO" id="GO:0016811">
    <property type="term" value="F:hydrolase activity, acting on carbon-nitrogen (but not peptide) bonds, in linear amides"/>
    <property type="evidence" value="ECO:0007669"/>
    <property type="project" value="TreeGrafter"/>
</dbReference>
<dbReference type="InterPro" id="IPR024078">
    <property type="entry name" value="LmbE-like_dom_sf"/>
</dbReference>
<dbReference type="SUPFAM" id="SSF102588">
    <property type="entry name" value="LmbE-like"/>
    <property type="match status" value="1"/>
</dbReference>
<sequence>MNNRVLVIAAHPDDELLGCGGTVAKHVLQSDIVSTHIIAEGFTSRNSSNSSNSSLALLHQEAIQANHIIGVTDVHIHQFPDNKLDTISRLELIKVIEAIIDNTQPDIIYTHHIGDVNIDHRRIHEAVITATRPMPHSLKPTLLFFETQSSTEWQPIGSAPPFIPNWFVDISETLELKMRALSTYESEMRPWPHARSLQGVEYLARWRGCSAGINAAEAFLLGRKILSI</sequence>
<dbReference type="EMBL" id="UGOD01000001">
    <property type="protein sequence ID" value="STX51391.1"/>
    <property type="molecule type" value="Genomic_DNA"/>
</dbReference>
<evidence type="ECO:0000313" key="1">
    <source>
        <dbReference type="EMBL" id="STX51391.1"/>
    </source>
</evidence>
<name>A0A378JKY1_9GAMM</name>
<dbReference type="Proteomes" id="UP000254794">
    <property type="component" value="Unassembled WGS sequence"/>
</dbReference>
<dbReference type="AlphaFoldDB" id="A0A378JKY1"/>
<dbReference type="PANTHER" id="PTHR12993">
    <property type="entry name" value="N-ACETYLGLUCOSAMINYL-PHOSPHATIDYLINOSITOL DE-N-ACETYLASE-RELATED"/>
    <property type="match status" value="1"/>
</dbReference>
<dbReference type="InterPro" id="IPR003737">
    <property type="entry name" value="GlcNAc_PI_deacetylase-related"/>
</dbReference>
<accession>A0A378JKY1</accession>
<evidence type="ECO:0000313" key="2">
    <source>
        <dbReference type="Proteomes" id="UP000254794"/>
    </source>
</evidence>
<proteinExistence type="predicted"/>